<dbReference type="SUPFAM" id="SSF53335">
    <property type="entry name" value="S-adenosyl-L-methionine-dependent methyltransferases"/>
    <property type="match status" value="1"/>
</dbReference>
<keyword evidence="4" id="KW-0489">Methyltransferase</keyword>
<proteinExistence type="predicted"/>
<evidence type="ECO:0000313" key="5">
    <source>
        <dbReference type="Proteomes" id="UP000183898"/>
    </source>
</evidence>
<dbReference type="Gene3D" id="3.40.50.2000">
    <property type="entry name" value="Glycogen Phosphorylase B"/>
    <property type="match status" value="1"/>
</dbReference>
<evidence type="ECO:0000259" key="2">
    <source>
        <dbReference type="Pfam" id="PF13439"/>
    </source>
</evidence>
<feature type="domain" description="Glycosyltransferase subfamily 4-like N-terminal" evidence="2">
    <location>
        <begin position="15"/>
        <end position="145"/>
    </location>
</feature>
<evidence type="ECO:0000259" key="3">
    <source>
        <dbReference type="Pfam" id="PF13649"/>
    </source>
</evidence>
<dbReference type="InterPro" id="IPR041698">
    <property type="entry name" value="Methyltransf_25"/>
</dbReference>
<dbReference type="GO" id="GO:0016757">
    <property type="term" value="F:glycosyltransferase activity"/>
    <property type="evidence" value="ECO:0007669"/>
    <property type="project" value="UniProtKB-ARBA"/>
</dbReference>
<dbReference type="Pfam" id="PF13649">
    <property type="entry name" value="Methyltransf_25"/>
    <property type="match status" value="1"/>
</dbReference>
<keyword evidence="4" id="KW-0808">Transferase</keyword>
<dbReference type="InterPro" id="IPR028098">
    <property type="entry name" value="Glyco_trans_4-like_N"/>
</dbReference>
<dbReference type="SUPFAM" id="SSF53756">
    <property type="entry name" value="UDP-Glycosyltransferase/glycogen phosphorylase"/>
    <property type="match status" value="1"/>
</dbReference>
<reference evidence="4 5" key="1">
    <citation type="submission" date="2016-10" db="EMBL/GenBank/DDBJ databases">
        <authorList>
            <person name="de Groot N.N."/>
        </authorList>
    </citation>
    <scope>NUCLEOTIDE SEQUENCE [LARGE SCALE GENOMIC DNA]</scope>
    <source>
        <strain evidence="4 5">Nl18</strain>
    </source>
</reference>
<dbReference type="EMBL" id="FOCT01000003">
    <property type="protein sequence ID" value="SEN21476.1"/>
    <property type="molecule type" value="Genomic_DNA"/>
</dbReference>
<evidence type="ECO:0000256" key="1">
    <source>
        <dbReference type="SAM" id="MobiDB-lite"/>
    </source>
</evidence>
<dbReference type="Pfam" id="PF13439">
    <property type="entry name" value="Glyco_transf_4"/>
    <property type="match status" value="1"/>
</dbReference>
<dbReference type="GO" id="GO:0032259">
    <property type="term" value="P:methylation"/>
    <property type="evidence" value="ECO:0007669"/>
    <property type="project" value="UniProtKB-KW"/>
</dbReference>
<dbReference type="GO" id="GO:0008168">
    <property type="term" value="F:methyltransferase activity"/>
    <property type="evidence" value="ECO:0007669"/>
    <property type="project" value="UniProtKB-KW"/>
</dbReference>
<accession>A0A1H8EQ08</accession>
<dbReference type="RefSeq" id="WP_074744770.1">
    <property type="nucleotide sequence ID" value="NZ_FOCT01000003.1"/>
</dbReference>
<gene>
    <name evidence="4" type="ORF">SAMN05216404_103113</name>
</gene>
<evidence type="ECO:0000313" key="4">
    <source>
        <dbReference type="EMBL" id="SEN21476.1"/>
    </source>
</evidence>
<feature type="region of interest" description="Disordered" evidence="1">
    <location>
        <begin position="410"/>
        <end position="431"/>
    </location>
</feature>
<feature type="domain" description="Methyltransferase" evidence="3">
    <location>
        <begin position="481"/>
        <end position="564"/>
    </location>
</feature>
<name>A0A1H8EQ08_9PROT</name>
<dbReference type="AlphaFoldDB" id="A0A1H8EQ08"/>
<sequence length="630" mass="71023">MRVLITNNTLDTRAGSELYVRDLALALLRYGHNPVAYSTRLGVVAEELRSSTIPVIDDLNLLTVPPDIIHGQHHLEAMTAMLHFPDTPAVYFCHGWLPWEEMAPRFPTIQRYVALDDLCQERLQCLHGIPPGRICVIRNFVDLQRFGLRTDLPAIPRKALVFSNYIGEDGCLGILRQACAGRGIELDATGLSVGHSEARPEQILGRYDIVFAKARCALEALASGTAVIACDTAGLGGMVTPDNYETFRALNFGIRSLRNPITLDTITRELDRYDAAGAREVTQRMRSEAGIDPAIERILQVYQEAIEAHVCESKDRKPKEESHADSLLQSASRYLREIADFTKRRHQVEQEKHLAVAEAAAERTRAEQAEFELAKIHNSRLWPLVMSLYRLKYRLWNGPIAILRARRENRHRENRNDQDESKTGENSHPGDRVSVFEQIYARNAWQSPESRSGPGSMLERTGILRRELPPLLTRLGVRTLVDAPCGDCNWRQHTAIDLDAYIGVDIVPALIEENRRRFPHPNWRFEVADLVEDDLPRGDAVLCRDVLIHLSLADILRALSNIRRSRAKYLLATSHETTSINTDIATGGWRSVNLTLAPFNLPPPLDRIVENPQTGKILGIWMLAEVRLSC</sequence>
<dbReference type="Gene3D" id="3.40.50.150">
    <property type="entry name" value="Vaccinia Virus protein VP39"/>
    <property type="match status" value="1"/>
</dbReference>
<dbReference type="Proteomes" id="UP000183898">
    <property type="component" value="Unassembled WGS sequence"/>
</dbReference>
<dbReference type="InterPro" id="IPR029063">
    <property type="entry name" value="SAM-dependent_MTases_sf"/>
</dbReference>
<protein>
    <submittedName>
        <fullName evidence="4">Methyltransferase domain-containing protein</fullName>
    </submittedName>
</protein>
<organism evidence="4 5">
    <name type="scientific">Nitrosospira multiformis</name>
    <dbReference type="NCBI Taxonomy" id="1231"/>
    <lineage>
        <taxon>Bacteria</taxon>
        <taxon>Pseudomonadati</taxon>
        <taxon>Pseudomonadota</taxon>
        <taxon>Betaproteobacteria</taxon>
        <taxon>Nitrosomonadales</taxon>
        <taxon>Nitrosomonadaceae</taxon>
        <taxon>Nitrosospira</taxon>
    </lineage>
</organism>